<dbReference type="EMBL" id="JARKIB010000115">
    <property type="protein sequence ID" value="KAJ7737712.1"/>
    <property type="molecule type" value="Genomic_DNA"/>
</dbReference>
<dbReference type="AlphaFoldDB" id="A0AAD7IAV7"/>
<evidence type="ECO:0000313" key="2">
    <source>
        <dbReference type="Proteomes" id="UP001215598"/>
    </source>
</evidence>
<keyword evidence="2" id="KW-1185">Reference proteome</keyword>
<dbReference type="Proteomes" id="UP001215598">
    <property type="component" value="Unassembled WGS sequence"/>
</dbReference>
<evidence type="ECO:0000313" key="1">
    <source>
        <dbReference type="EMBL" id="KAJ7737712.1"/>
    </source>
</evidence>
<gene>
    <name evidence="1" type="ORF">B0H16DRAFT_1466077</name>
</gene>
<protein>
    <submittedName>
        <fullName evidence="1">Uncharacterized protein</fullName>
    </submittedName>
</protein>
<accession>A0AAD7IAV7</accession>
<sequence>MTIACGTGRGGGLVLLRDPLRLARVVRVGPPAGVAANTIKYTSNQSKDRHARLTLLRQMRARRPTATATATRLGMGTRAAEARGAGHAVAPCPAAPRRRGRRVRVIAHAAVQRGQRRVEVVWLRLVSVTPVRAAASVVVVVVRGGGRGEGKVAGEGGGGGGRGRVLVLVRRADIKYVVRVRRGSVPVPAVAAGRRAIVVVVVPNGTLRVGAPLAALANQTSELVVKVADAGVAHAAKDIAAVVSVEGRGGVGAGGRGREMETLLPHVGLVLRECRRH</sequence>
<reference evidence="1" key="1">
    <citation type="submission" date="2023-03" db="EMBL/GenBank/DDBJ databases">
        <title>Massive genome expansion in bonnet fungi (Mycena s.s.) driven by repeated elements and novel gene families across ecological guilds.</title>
        <authorList>
            <consortium name="Lawrence Berkeley National Laboratory"/>
            <person name="Harder C.B."/>
            <person name="Miyauchi S."/>
            <person name="Viragh M."/>
            <person name="Kuo A."/>
            <person name="Thoen E."/>
            <person name="Andreopoulos B."/>
            <person name="Lu D."/>
            <person name="Skrede I."/>
            <person name="Drula E."/>
            <person name="Henrissat B."/>
            <person name="Morin E."/>
            <person name="Kohler A."/>
            <person name="Barry K."/>
            <person name="LaButti K."/>
            <person name="Morin E."/>
            <person name="Salamov A."/>
            <person name="Lipzen A."/>
            <person name="Mereny Z."/>
            <person name="Hegedus B."/>
            <person name="Baldrian P."/>
            <person name="Stursova M."/>
            <person name="Weitz H."/>
            <person name="Taylor A."/>
            <person name="Grigoriev I.V."/>
            <person name="Nagy L.G."/>
            <person name="Martin F."/>
            <person name="Kauserud H."/>
        </authorList>
    </citation>
    <scope>NUCLEOTIDE SEQUENCE</scope>
    <source>
        <strain evidence="1">CBHHK182m</strain>
    </source>
</reference>
<comment type="caution">
    <text evidence="1">The sequence shown here is derived from an EMBL/GenBank/DDBJ whole genome shotgun (WGS) entry which is preliminary data.</text>
</comment>
<name>A0AAD7IAV7_9AGAR</name>
<organism evidence="1 2">
    <name type="scientific">Mycena metata</name>
    <dbReference type="NCBI Taxonomy" id="1033252"/>
    <lineage>
        <taxon>Eukaryota</taxon>
        <taxon>Fungi</taxon>
        <taxon>Dikarya</taxon>
        <taxon>Basidiomycota</taxon>
        <taxon>Agaricomycotina</taxon>
        <taxon>Agaricomycetes</taxon>
        <taxon>Agaricomycetidae</taxon>
        <taxon>Agaricales</taxon>
        <taxon>Marasmiineae</taxon>
        <taxon>Mycenaceae</taxon>
        <taxon>Mycena</taxon>
    </lineage>
</organism>
<proteinExistence type="predicted"/>